<dbReference type="Proteomes" id="UP001500469">
    <property type="component" value="Unassembled WGS sequence"/>
</dbReference>
<protein>
    <recommendedName>
        <fullName evidence="3">DUF481 domain-containing protein</fullName>
    </recommendedName>
</protein>
<gene>
    <name evidence="1" type="ORF">GCM10009119_26070</name>
</gene>
<sequence length="255" mass="28974">MKVFQLTFFGVLAFWLVFSPPNQLRAQGIKHFNGTIAATSNGISIIPAFTLGKPAVFFDLSVGGDRLSFDPMFRFGMNGKPWSFVFWWRYKVLKDSRFTLTAGAHPAFIFQDMEVIVDGKPQKMFIANRYLAGELSPLYKISEHISTGLYYLHGTGFNPTGPKNSDFLSWNTVLSDLRIIKDIKLKVNPQLYFLSVDENSGFYVNSSFTLSKVDFPIGFQTLFNQKIDSTVPGDDMVWNVSVLYSFANDYRKDKK</sequence>
<organism evidence="1 2">
    <name type="scientific">Algoriphagus jejuensis</name>
    <dbReference type="NCBI Taxonomy" id="419934"/>
    <lineage>
        <taxon>Bacteria</taxon>
        <taxon>Pseudomonadati</taxon>
        <taxon>Bacteroidota</taxon>
        <taxon>Cytophagia</taxon>
        <taxon>Cytophagales</taxon>
        <taxon>Cyclobacteriaceae</taxon>
        <taxon>Algoriphagus</taxon>
    </lineage>
</organism>
<evidence type="ECO:0000313" key="2">
    <source>
        <dbReference type="Proteomes" id="UP001500469"/>
    </source>
</evidence>
<evidence type="ECO:0000313" key="1">
    <source>
        <dbReference type="EMBL" id="GAA0879638.1"/>
    </source>
</evidence>
<name>A0ABP3YGL2_9BACT</name>
<dbReference type="EMBL" id="BAAAFI010000027">
    <property type="protein sequence ID" value="GAA0879638.1"/>
    <property type="molecule type" value="Genomic_DNA"/>
</dbReference>
<reference evidence="2" key="1">
    <citation type="journal article" date="2019" name="Int. J. Syst. Evol. Microbiol.">
        <title>The Global Catalogue of Microorganisms (GCM) 10K type strain sequencing project: providing services to taxonomists for standard genome sequencing and annotation.</title>
        <authorList>
            <consortium name="The Broad Institute Genomics Platform"/>
            <consortium name="The Broad Institute Genome Sequencing Center for Infectious Disease"/>
            <person name="Wu L."/>
            <person name="Ma J."/>
        </authorList>
    </citation>
    <scope>NUCLEOTIDE SEQUENCE [LARGE SCALE GENOMIC DNA]</scope>
    <source>
        <strain evidence="2">JCM 16112</strain>
    </source>
</reference>
<proteinExistence type="predicted"/>
<keyword evidence="2" id="KW-1185">Reference proteome</keyword>
<accession>A0ABP3YGL2</accession>
<dbReference type="RefSeq" id="WP_343852265.1">
    <property type="nucleotide sequence ID" value="NZ_BAAAFI010000027.1"/>
</dbReference>
<comment type="caution">
    <text evidence="1">The sequence shown here is derived from an EMBL/GenBank/DDBJ whole genome shotgun (WGS) entry which is preliminary data.</text>
</comment>
<evidence type="ECO:0008006" key="3">
    <source>
        <dbReference type="Google" id="ProtNLM"/>
    </source>
</evidence>